<dbReference type="EMBL" id="JBGNUJ010000004">
    <property type="protein sequence ID" value="KAL3960309.1"/>
    <property type="molecule type" value="Genomic_DNA"/>
</dbReference>
<dbReference type="Proteomes" id="UP001638806">
    <property type="component" value="Unassembled WGS sequence"/>
</dbReference>
<keyword evidence="2" id="KW-1185">Reference proteome</keyword>
<comment type="caution">
    <text evidence="1">The sequence shown here is derived from an EMBL/GenBank/DDBJ whole genome shotgun (WGS) entry which is preliminary data.</text>
</comment>
<evidence type="ECO:0000313" key="1">
    <source>
        <dbReference type="EMBL" id="KAL3960309.1"/>
    </source>
</evidence>
<organism evidence="1 2">
    <name type="scientific">Purpureocillium lilacinum</name>
    <name type="common">Paecilomyces lilacinus</name>
    <dbReference type="NCBI Taxonomy" id="33203"/>
    <lineage>
        <taxon>Eukaryota</taxon>
        <taxon>Fungi</taxon>
        <taxon>Dikarya</taxon>
        <taxon>Ascomycota</taxon>
        <taxon>Pezizomycotina</taxon>
        <taxon>Sordariomycetes</taxon>
        <taxon>Hypocreomycetidae</taxon>
        <taxon>Hypocreales</taxon>
        <taxon>Ophiocordycipitaceae</taxon>
        <taxon>Purpureocillium</taxon>
    </lineage>
</organism>
<evidence type="ECO:0000313" key="2">
    <source>
        <dbReference type="Proteomes" id="UP001638806"/>
    </source>
</evidence>
<reference evidence="1" key="1">
    <citation type="submission" date="2024-12" db="EMBL/GenBank/DDBJ databases">
        <title>Comparative genomics and development of molecular markers within Purpureocillium lilacinum and among Purpureocillium species.</title>
        <authorList>
            <person name="Yeh Z.-Y."/>
            <person name="Ni N.-T."/>
            <person name="Lo P.-H."/>
            <person name="Mushyakhwo K."/>
            <person name="Lin C.-F."/>
            <person name="Nai Y.-S."/>
        </authorList>
    </citation>
    <scope>NUCLEOTIDE SEQUENCE</scope>
    <source>
        <tissue evidence="1">Conidia</tissue>
    </source>
</reference>
<gene>
    <name evidence="1" type="ORF">ACCO45_005426</name>
</gene>
<proteinExistence type="predicted"/>
<protein>
    <submittedName>
        <fullName evidence="1">Uncharacterized protein</fullName>
    </submittedName>
</protein>
<name>A0ACC4DWQ1_PURLI</name>
<accession>A0ACC4DWQ1</accession>
<sequence>MDAVDAHQPGKPPGSGIAASPPLRNDSTRTAASLRRPTADARPKRLGSSASRAAASSPKLSSARLPARIATANRAAATTGKPLLPATERLSHEEKALPRVGREAEADKDDVAPDGTSAGREGRQFAVANVGNNGRIYLRPTVRPAHQRYPQPNFVFPVTPPGAGGLDQSIQGKAKDAKDIRAVKPLELDFSQWTPTPTASPLGGEKQYFPDARSLNHPTRPRRAMSDTTVQEYNAATDSDKDTFRVIISRPTGEEQRPRTMDDLDAASGPLLNINIPSWRIGTPRFTLRGTPILRGSSYAPTEDDHSLRLPEPGPRGLGVLAAEPPRIRVPSQQNPPEPPPSPKPSPPPVRDTYMSTHLVIEPAMFTKLTFKPACDDRSIVRYSPTGAVTAATPPRLVAEITSPSFLDYELISDFFLTYRAFLEPASLLRMLVARLRWALSRKDERGMIVRVRTFVAVRHWILNYFTDDFIFDYDLRVTFCTLLNEFVEEVSQDQSSRKVQLKILAELKKCWRRICAQYWDGPEFDDSLGPEVPISPGGVAGDAEAERGDTDAAQLNASRPMPKVPTGTGPTTFYIDAPQIPPAGDFVLPGNRPGTPENRVSDGTDWEEAAGSPLSMASMDIVSCSFPSKSLKALNPSASQLMAAHPVPTTSTTVGAAQVATTPKALTGKRVRPAQTHKRNNSISDSLRDHGSDRSSSHDQDISTLLPSAGSLAYVDYEPYGPYSSNNRQTTIFQPSSRELPKIRNVGGAMSGTGMRKLIGRPPVRIDLLGAEVAEDFKKAVREEEAAAQAEAQRLELDAPPKSAPPYGGHPDYSAALMESSTFDGFSHVQKPRPVSDMGITIGSKSIVIVDDTVPFEMAPAPGHYPTAANPSIDTFADAFMASAADPTPPNTPFQLCAREHATEIVVSPQPACQKSVDGRCSASFHPRLGDTRGETEHTSLGGSTPSISVRVASGKTPARERRNLSNA</sequence>